<dbReference type="Proteomes" id="UP001174936">
    <property type="component" value="Unassembled WGS sequence"/>
</dbReference>
<dbReference type="EMBL" id="JAULSV010000005">
    <property type="protein sequence ID" value="KAK0643283.1"/>
    <property type="molecule type" value="Genomic_DNA"/>
</dbReference>
<sequence length="104" mass="11156">MLPMEFAVVPREQSVPRFSPEFAADLASVLASAGCEGLFGIDTLGHEDWTELKIGNASVVVPSDGSEREGAYIPVAFAFDKTPGFRVHGKCGSNHKHTSKPPQK</sequence>
<dbReference type="AlphaFoldDB" id="A0AA40CMX5"/>
<reference evidence="1" key="1">
    <citation type="submission" date="2023-06" db="EMBL/GenBank/DDBJ databases">
        <title>Genome-scale phylogeny and comparative genomics of the fungal order Sordariales.</title>
        <authorList>
            <consortium name="Lawrence Berkeley National Laboratory"/>
            <person name="Hensen N."/>
            <person name="Bonometti L."/>
            <person name="Westerberg I."/>
            <person name="Brannstrom I.O."/>
            <person name="Guillou S."/>
            <person name="Cros-Aarteil S."/>
            <person name="Calhoun S."/>
            <person name="Haridas S."/>
            <person name="Kuo A."/>
            <person name="Mondo S."/>
            <person name="Pangilinan J."/>
            <person name="Riley R."/>
            <person name="Labutti K."/>
            <person name="Andreopoulos B."/>
            <person name="Lipzen A."/>
            <person name="Chen C."/>
            <person name="Yanf M."/>
            <person name="Daum C."/>
            <person name="Ng V."/>
            <person name="Clum A."/>
            <person name="Steindorff A."/>
            <person name="Ohm R."/>
            <person name="Martin F."/>
            <person name="Silar P."/>
            <person name="Natvig D."/>
            <person name="Lalanne C."/>
            <person name="Gautier V."/>
            <person name="Ament-Velasquez S.L."/>
            <person name="Kruys A."/>
            <person name="Hutchinson M.I."/>
            <person name="Powell A.J."/>
            <person name="Barry K."/>
            <person name="Miller A.N."/>
            <person name="Grigoriev I.V."/>
            <person name="Debuchy R."/>
            <person name="Gladieux P."/>
            <person name="Thoren M.H."/>
            <person name="Johannesson H."/>
        </authorList>
    </citation>
    <scope>NUCLEOTIDE SEQUENCE</scope>
    <source>
        <strain evidence="1">SMH2532-1</strain>
    </source>
</reference>
<name>A0AA40CMX5_9PEZI</name>
<evidence type="ECO:0000313" key="1">
    <source>
        <dbReference type="EMBL" id="KAK0643283.1"/>
    </source>
</evidence>
<protein>
    <submittedName>
        <fullName evidence="1">Uncharacterized protein</fullName>
    </submittedName>
</protein>
<gene>
    <name evidence="1" type="ORF">B0T16DRAFT_391833</name>
</gene>
<proteinExistence type="predicted"/>
<organism evidence="1 2">
    <name type="scientific">Cercophora newfieldiana</name>
    <dbReference type="NCBI Taxonomy" id="92897"/>
    <lineage>
        <taxon>Eukaryota</taxon>
        <taxon>Fungi</taxon>
        <taxon>Dikarya</taxon>
        <taxon>Ascomycota</taxon>
        <taxon>Pezizomycotina</taxon>
        <taxon>Sordariomycetes</taxon>
        <taxon>Sordariomycetidae</taxon>
        <taxon>Sordariales</taxon>
        <taxon>Lasiosphaeriaceae</taxon>
        <taxon>Cercophora</taxon>
    </lineage>
</organism>
<keyword evidence="2" id="KW-1185">Reference proteome</keyword>
<accession>A0AA40CMX5</accession>
<evidence type="ECO:0000313" key="2">
    <source>
        <dbReference type="Proteomes" id="UP001174936"/>
    </source>
</evidence>
<comment type="caution">
    <text evidence="1">The sequence shown here is derived from an EMBL/GenBank/DDBJ whole genome shotgun (WGS) entry which is preliminary data.</text>
</comment>